<dbReference type="OrthoDB" id="2979847at2759"/>
<accession>A0A9P5TJQ2</accession>
<organism evidence="1 2">
    <name type="scientific">Gymnopilus junonius</name>
    <name type="common">Spectacular rustgill mushroom</name>
    <name type="synonym">Gymnopilus spectabilis subsp. junonius</name>
    <dbReference type="NCBI Taxonomy" id="109634"/>
    <lineage>
        <taxon>Eukaryota</taxon>
        <taxon>Fungi</taxon>
        <taxon>Dikarya</taxon>
        <taxon>Basidiomycota</taxon>
        <taxon>Agaricomycotina</taxon>
        <taxon>Agaricomycetes</taxon>
        <taxon>Agaricomycetidae</taxon>
        <taxon>Agaricales</taxon>
        <taxon>Agaricineae</taxon>
        <taxon>Hymenogastraceae</taxon>
        <taxon>Gymnopilus</taxon>
    </lineage>
</organism>
<comment type="caution">
    <text evidence="1">The sequence shown here is derived from an EMBL/GenBank/DDBJ whole genome shotgun (WGS) entry which is preliminary data.</text>
</comment>
<keyword evidence="2" id="KW-1185">Reference proteome</keyword>
<sequence length="224" mass="25568">MPDRLPTIPPNIRRTILPHDDLSVLGLLKFRLPIAARELALLNANQTFFSALEPTTMDIKMIRGTPMPPLAIVKQLTARINPHDTQSIHCPHAPGLSGEHFPTWILSYWVEVAQIWPLKRTWVLAEESLEAWSRNKKCTDQTKGIITCIYNALSCTSWSGKIQGFPALITTDHLAPYMMKNWLTDEQENQMLYLLECELSRSRKGDGICVTDTFFMTKLTEIYQ</sequence>
<proteinExistence type="predicted"/>
<protein>
    <submittedName>
        <fullName evidence="1">Uncharacterized protein</fullName>
    </submittedName>
</protein>
<dbReference type="AlphaFoldDB" id="A0A9P5TJQ2"/>
<dbReference type="EMBL" id="JADNYJ010000099">
    <property type="protein sequence ID" value="KAF8885850.1"/>
    <property type="molecule type" value="Genomic_DNA"/>
</dbReference>
<dbReference type="Proteomes" id="UP000724874">
    <property type="component" value="Unassembled WGS sequence"/>
</dbReference>
<gene>
    <name evidence="1" type="ORF">CPB84DRAFT_1685263</name>
</gene>
<evidence type="ECO:0000313" key="2">
    <source>
        <dbReference type="Proteomes" id="UP000724874"/>
    </source>
</evidence>
<name>A0A9P5TJQ2_GYMJU</name>
<reference evidence="1" key="1">
    <citation type="submission" date="2020-11" db="EMBL/GenBank/DDBJ databases">
        <authorList>
            <consortium name="DOE Joint Genome Institute"/>
            <person name="Ahrendt S."/>
            <person name="Riley R."/>
            <person name="Andreopoulos W."/>
            <person name="LaButti K."/>
            <person name="Pangilinan J."/>
            <person name="Ruiz-duenas F.J."/>
            <person name="Barrasa J.M."/>
            <person name="Sanchez-Garcia M."/>
            <person name="Camarero S."/>
            <person name="Miyauchi S."/>
            <person name="Serrano A."/>
            <person name="Linde D."/>
            <person name="Babiker R."/>
            <person name="Drula E."/>
            <person name="Ayuso-Fernandez I."/>
            <person name="Pacheco R."/>
            <person name="Padilla G."/>
            <person name="Ferreira P."/>
            <person name="Barriuso J."/>
            <person name="Kellner H."/>
            <person name="Castanera R."/>
            <person name="Alfaro M."/>
            <person name="Ramirez L."/>
            <person name="Pisabarro A.G."/>
            <person name="Kuo A."/>
            <person name="Tritt A."/>
            <person name="Lipzen A."/>
            <person name="He G."/>
            <person name="Yan M."/>
            <person name="Ng V."/>
            <person name="Cullen D."/>
            <person name="Martin F."/>
            <person name="Rosso M.-N."/>
            <person name="Henrissat B."/>
            <person name="Hibbett D."/>
            <person name="Martinez A.T."/>
            <person name="Grigoriev I.V."/>
        </authorList>
    </citation>
    <scope>NUCLEOTIDE SEQUENCE</scope>
    <source>
        <strain evidence="1">AH 44721</strain>
    </source>
</reference>
<evidence type="ECO:0000313" key="1">
    <source>
        <dbReference type="EMBL" id="KAF8885850.1"/>
    </source>
</evidence>